<protein>
    <submittedName>
        <fullName evidence="1">Uncharacterized protein</fullName>
    </submittedName>
</protein>
<gene>
    <name evidence="1" type="ORF">OS493_019938</name>
</gene>
<organism evidence="1 2">
    <name type="scientific">Desmophyllum pertusum</name>
    <dbReference type="NCBI Taxonomy" id="174260"/>
    <lineage>
        <taxon>Eukaryota</taxon>
        <taxon>Metazoa</taxon>
        <taxon>Cnidaria</taxon>
        <taxon>Anthozoa</taxon>
        <taxon>Hexacorallia</taxon>
        <taxon>Scleractinia</taxon>
        <taxon>Caryophylliina</taxon>
        <taxon>Caryophylliidae</taxon>
        <taxon>Desmophyllum</taxon>
    </lineage>
</organism>
<proteinExistence type="predicted"/>
<sequence>MPPRKWTEQQSETFWEDRTWHIIERDDGLEQEVTQYETSVQSHESQEMESFQRFEEKFQNMAQSPEAETFCGLGESEDLLFWMTHSSWTKCQDCQSLQANKLFPSYRKRPVVKPVKNCGCSRNRYIVPKIDEIQ</sequence>
<accession>A0A9W9YN23</accession>
<name>A0A9W9YN23_9CNID</name>
<dbReference type="EMBL" id="MU827313">
    <property type="protein sequence ID" value="KAJ7359031.1"/>
    <property type="molecule type" value="Genomic_DNA"/>
</dbReference>
<evidence type="ECO:0000313" key="1">
    <source>
        <dbReference type="EMBL" id="KAJ7359031.1"/>
    </source>
</evidence>
<dbReference type="Proteomes" id="UP001163046">
    <property type="component" value="Unassembled WGS sequence"/>
</dbReference>
<comment type="caution">
    <text evidence="1">The sequence shown here is derived from an EMBL/GenBank/DDBJ whole genome shotgun (WGS) entry which is preliminary data.</text>
</comment>
<dbReference type="AlphaFoldDB" id="A0A9W9YN23"/>
<reference evidence="1" key="1">
    <citation type="submission" date="2023-01" db="EMBL/GenBank/DDBJ databases">
        <title>Genome assembly of the deep-sea coral Lophelia pertusa.</title>
        <authorList>
            <person name="Herrera S."/>
            <person name="Cordes E."/>
        </authorList>
    </citation>
    <scope>NUCLEOTIDE SEQUENCE</scope>
    <source>
        <strain evidence="1">USNM1676648</strain>
        <tissue evidence="1">Polyp</tissue>
    </source>
</reference>
<keyword evidence="2" id="KW-1185">Reference proteome</keyword>
<evidence type="ECO:0000313" key="2">
    <source>
        <dbReference type="Proteomes" id="UP001163046"/>
    </source>
</evidence>